<keyword evidence="3" id="KW-1185">Reference proteome</keyword>
<protein>
    <recommendedName>
        <fullName evidence="1">DUF397 domain-containing protein</fullName>
    </recommendedName>
</protein>
<gene>
    <name evidence="2" type="ORF">J2S43_006059</name>
</gene>
<dbReference type="InterPro" id="IPR007278">
    <property type="entry name" value="DUF397"/>
</dbReference>
<evidence type="ECO:0000313" key="2">
    <source>
        <dbReference type="EMBL" id="MDP9797547.1"/>
    </source>
</evidence>
<reference evidence="2 3" key="1">
    <citation type="submission" date="2023-07" db="EMBL/GenBank/DDBJ databases">
        <title>Sequencing the genomes of 1000 actinobacteria strains.</title>
        <authorList>
            <person name="Klenk H.-P."/>
        </authorList>
    </citation>
    <scope>NUCLEOTIDE SEQUENCE [LARGE SCALE GENOMIC DNA]</scope>
    <source>
        <strain evidence="2 3">DSM 44710</strain>
    </source>
</reference>
<proteinExistence type="predicted"/>
<name>A0ABT9N1G8_9ACTN</name>
<feature type="domain" description="DUF397" evidence="1">
    <location>
        <begin position="12"/>
        <end position="63"/>
    </location>
</feature>
<dbReference type="RefSeq" id="WP_370881669.1">
    <property type="nucleotide sequence ID" value="NZ_JAUSRA010000001.1"/>
</dbReference>
<evidence type="ECO:0000313" key="3">
    <source>
        <dbReference type="Proteomes" id="UP001240984"/>
    </source>
</evidence>
<dbReference type="Pfam" id="PF04149">
    <property type="entry name" value="DUF397"/>
    <property type="match status" value="1"/>
</dbReference>
<evidence type="ECO:0000259" key="1">
    <source>
        <dbReference type="Pfam" id="PF04149"/>
    </source>
</evidence>
<accession>A0ABT9N1G8</accession>
<sequence>MNASHVEIGRGFRRSRRCETANCVEVDTDRIRSGSVYVRDSTAPGVLISFPTDDWSTFITALKTA</sequence>
<dbReference type="Proteomes" id="UP001240984">
    <property type="component" value="Unassembled WGS sequence"/>
</dbReference>
<comment type="caution">
    <text evidence="2">The sequence shown here is derived from an EMBL/GenBank/DDBJ whole genome shotgun (WGS) entry which is preliminary data.</text>
</comment>
<dbReference type="EMBL" id="JAUSRA010000001">
    <property type="protein sequence ID" value="MDP9797547.1"/>
    <property type="molecule type" value="Genomic_DNA"/>
</dbReference>
<organism evidence="2 3">
    <name type="scientific">Catenuloplanes nepalensis</name>
    <dbReference type="NCBI Taxonomy" id="587533"/>
    <lineage>
        <taxon>Bacteria</taxon>
        <taxon>Bacillati</taxon>
        <taxon>Actinomycetota</taxon>
        <taxon>Actinomycetes</taxon>
        <taxon>Micromonosporales</taxon>
        <taxon>Micromonosporaceae</taxon>
        <taxon>Catenuloplanes</taxon>
    </lineage>
</organism>